<dbReference type="CDD" id="cd02181">
    <property type="entry name" value="GH16_fungal_Lam16A_glucanase"/>
    <property type="match status" value="1"/>
</dbReference>
<dbReference type="GO" id="GO:0009251">
    <property type="term" value="P:glucan catabolic process"/>
    <property type="evidence" value="ECO:0007669"/>
    <property type="project" value="TreeGrafter"/>
</dbReference>
<dbReference type="InterPro" id="IPR000757">
    <property type="entry name" value="Beta-glucanase-like"/>
</dbReference>
<accession>A0A6A5U7P1</accession>
<sequence length="284" mass="30398">MDNCAGSSFLSCFNFFSQPDPTHGFVRYFNQANATAQNLFSISSDNTVTIAVDSKNVAPGGRPSVRLQSKKVYNRGLFAPGTWPSFWSWGSSATWPEHGEIDIIEGIHTSTTNAMSLHTSDGCTINGSASRGKVVTKNCFIGAPGQTSNAGCGIESFSAKSFGSPLNDGGGGVWAVEWTEARIGVWFFPRGEVPEGLKGGSPDPAAWGAPDANFQGDCDLGKHFIDQRFVIDTTFCGDWAGALWGSHPTCSKLAPSCADYVANNPSAFTESFWKINSFKTFRQG</sequence>
<evidence type="ECO:0000313" key="2">
    <source>
        <dbReference type="EMBL" id="KAF1960350.1"/>
    </source>
</evidence>
<dbReference type="EMBL" id="ML976983">
    <property type="protein sequence ID" value="KAF1960350.1"/>
    <property type="molecule type" value="Genomic_DNA"/>
</dbReference>
<protein>
    <recommendedName>
        <fullName evidence="1">GH16 domain-containing protein</fullName>
    </recommendedName>
</protein>
<dbReference type="OrthoDB" id="192832at2759"/>
<dbReference type="Gene3D" id="2.60.120.200">
    <property type="match status" value="1"/>
</dbReference>
<gene>
    <name evidence="2" type="ORF">CC80DRAFT_513935</name>
</gene>
<dbReference type="Pfam" id="PF26113">
    <property type="entry name" value="GH16_XgeA"/>
    <property type="match status" value="1"/>
</dbReference>
<dbReference type="Proteomes" id="UP000800035">
    <property type="component" value="Unassembled WGS sequence"/>
</dbReference>
<dbReference type="GO" id="GO:0004553">
    <property type="term" value="F:hydrolase activity, hydrolyzing O-glycosyl compounds"/>
    <property type="evidence" value="ECO:0007669"/>
    <property type="project" value="InterPro"/>
</dbReference>
<evidence type="ECO:0000259" key="1">
    <source>
        <dbReference type="PROSITE" id="PS51762"/>
    </source>
</evidence>
<dbReference type="PANTHER" id="PTHR10963">
    <property type="entry name" value="GLYCOSYL HYDROLASE-RELATED"/>
    <property type="match status" value="1"/>
</dbReference>
<proteinExistence type="predicted"/>
<evidence type="ECO:0000313" key="3">
    <source>
        <dbReference type="Proteomes" id="UP000800035"/>
    </source>
</evidence>
<dbReference type="InterPro" id="IPR013320">
    <property type="entry name" value="ConA-like_dom_sf"/>
</dbReference>
<dbReference type="InterPro" id="IPR050546">
    <property type="entry name" value="Glycosyl_Hydrlase_16"/>
</dbReference>
<reference evidence="2" key="1">
    <citation type="journal article" date="2020" name="Stud. Mycol.">
        <title>101 Dothideomycetes genomes: a test case for predicting lifestyles and emergence of pathogens.</title>
        <authorList>
            <person name="Haridas S."/>
            <person name="Albert R."/>
            <person name="Binder M."/>
            <person name="Bloem J."/>
            <person name="Labutti K."/>
            <person name="Salamov A."/>
            <person name="Andreopoulos B."/>
            <person name="Baker S."/>
            <person name="Barry K."/>
            <person name="Bills G."/>
            <person name="Bluhm B."/>
            <person name="Cannon C."/>
            <person name="Castanera R."/>
            <person name="Culley D."/>
            <person name="Daum C."/>
            <person name="Ezra D."/>
            <person name="Gonzalez J."/>
            <person name="Henrissat B."/>
            <person name="Kuo A."/>
            <person name="Liang C."/>
            <person name="Lipzen A."/>
            <person name="Lutzoni F."/>
            <person name="Magnuson J."/>
            <person name="Mondo S."/>
            <person name="Nolan M."/>
            <person name="Ohm R."/>
            <person name="Pangilinan J."/>
            <person name="Park H.-J."/>
            <person name="Ramirez L."/>
            <person name="Alfaro M."/>
            <person name="Sun H."/>
            <person name="Tritt A."/>
            <person name="Yoshinaga Y."/>
            <person name="Zwiers L.-H."/>
            <person name="Turgeon B."/>
            <person name="Goodwin S."/>
            <person name="Spatafora J."/>
            <person name="Crous P."/>
            <person name="Grigoriev I."/>
        </authorList>
    </citation>
    <scope>NUCLEOTIDE SEQUENCE</scope>
    <source>
        <strain evidence="2">CBS 675.92</strain>
    </source>
</reference>
<feature type="domain" description="GH16" evidence="1">
    <location>
        <begin position="1"/>
        <end position="248"/>
    </location>
</feature>
<organism evidence="2 3">
    <name type="scientific">Byssothecium circinans</name>
    <dbReference type="NCBI Taxonomy" id="147558"/>
    <lineage>
        <taxon>Eukaryota</taxon>
        <taxon>Fungi</taxon>
        <taxon>Dikarya</taxon>
        <taxon>Ascomycota</taxon>
        <taxon>Pezizomycotina</taxon>
        <taxon>Dothideomycetes</taxon>
        <taxon>Pleosporomycetidae</taxon>
        <taxon>Pleosporales</taxon>
        <taxon>Massarineae</taxon>
        <taxon>Massarinaceae</taxon>
        <taxon>Byssothecium</taxon>
    </lineage>
</organism>
<dbReference type="SUPFAM" id="SSF49899">
    <property type="entry name" value="Concanavalin A-like lectins/glucanases"/>
    <property type="match status" value="1"/>
</dbReference>
<name>A0A6A5U7P1_9PLEO</name>
<dbReference type="PANTHER" id="PTHR10963:SF24">
    <property type="entry name" value="GLYCOSIDASE C21B10.07-RELATED"/>
    <property type="match status" value="1"/>
</dbReference>
<dbReference type="AlphaFoldDB" id="A0A6A5U7P1"/>
<keyword evidence="3" id="KW-1185">Reference proteome</keyword>
<dbReference type="PROSITE" id="PS51762">
    <property type="entry name" value="GH16_2"/>
    <property type="match status" value="1"/>
</dbReference>